<dbReference type="Proteomes" id="UP000031512">
    <property type="component" value="Chromosome 1"/>
</dbReference>
<dbReference type="eggNOG" id="KOG1729">
    <property type="taxonomic scope" value="Eukaryota"/>
</dbReference>
<keyword evidence="8" id="KW-1185">Reference proteome</keyword>
<evidence type="ECO:0000259" key="6">
    <source>
        <dbReference type="PROSITE" id="PS50178"/>
    </source>
</evidence>
<keyword evidence="1" id="KW-0479">Metal-binding</keyword>
<dbReference type="GeneID" id="15806950"/>
<evidence type="ECO:0000256" key="3">
    <source>
        <dbReference type="ARBA" id="ARBA00022833"/>
    </source>
</evidence>
<evidence type="ECO:0000256" key="1">
    <source>
        <dbReference type="ARBA" id="ARBA00022723"/>
    </source>
</evidence>
<evidence type="ECO:0000256" key="2">
    <source>
        <dbReference type="ARBA" id="ARBA00022771"/>
    </source>
</evidence>
<dbReference type="OrthoDB" id="79871at2759"/>
<dbReference type="AlphaFoldDB" id="L0ATI6"/>
<dbReference type="CDD" id="cd00065">
    <property type="entry name" value="FYVE_like_SF"/>
    <property type="match status" value="1"/>
</dbReference>
<dbReference type="Gene3D" id="1.10.287.1490">
    <property type="match status" value="1"/>
</dbReference>
<dbReference type="KEGG" id="beq:BEWA_017930"/>
<accession>L0ATI6</accession>
<dbReference type="Gene3D" id="3.30.40.10">
    <property type="entry name" value="Zinc/RING finger domain, C3HC4 (zinc finger)"/>
    <property type="match status" value="1"/>
</dbReference>
<dbReference type="VEuPathDB" id="PiroplasmaDB:BEWA_017930"/>
<organism evidence="7 8">
    <name type="scientific">Theileria equi strain WA</name>
    <dbReference type="NCBI Taxonomy" id="1537102"/>
    <lineage>
        <taxon>Eukaryota</taxon>
        <taxon>Sar</taxon>
        <taxon>Alveolata</taxon>
        <taxon>Apicomplexa</taxon>
        <taxon>Aconoidasida</taxon>
        <taxon>Piroplasmida</taxon>
        <taxon>Theileriidae</taxon>
        <taxon>Theileria</taxon>
    </lineage>
</organism>
<feature type="domain" description="FYVE-type" evidence="6">
    <location>
        <begin position="26"/>
        <end position="88"/>
    </location>
</feature>
<dbReference type="STRING" id="1537102.L0ATI6"/>
<proteinExistence type="predicted"/>
<evidence type="ECO:0000313" key="7">
    <source>
        <dbReference type="EMBL" id="AFZ78952.1"/>
    </source>
</evidence>
<evidence type="ECO:0000256" key="5">
    <source>
        <dbReference type="SAM" id="Coils"/>
    </source>
</evidence>
<keyword evidence="2 4" id="KW-0863">Zinc-finger</keyword>
<dbReference type="EMBL" id="CP001669">
    <property type="protein sequence ID" value="AFZ78952.1"/>
    <property type="molecule type" value="Genomic_DNA"/>
</dbReference>
<gene>
    <name evidence="7" type="ORF">BEWA_017930</name>
</gene>
<feature type="coiled-coil region" evidence="5">
    <location>
        <begin position="166"/>
        <end position="259"/>
    </location>
</feature>
<dbReference type="InterPro" id="IPR017455">
    <property type="entry name" value="Znf_FYVE-rel"/>
</dbReference>
<evidence type="ECO:0000256" key="4">
    <source>
        <dbReference type="PROSITE-ProRule" id="PRU00091"/>
    </source>
</evidence>
<protein>
    <recommendedName>
        <fullName evidence="6">FYVE-type domain-containing protein</fullName>
    </recommendedName>
</protein>
<dbReference type="InterPro" id="IPR011011">
    <property type="entry name" value="Znf_FYVE_PHD"/>
</dbReference>
<dbReference type="GO" id="GO:0008270">
    <property type="term" value="F:zinc ion binding"/>
    <property type="evidence" value="ECO:0007669"/>
    <property type="project" value="UniProtKB-KW"/>
</dbReference>
<keyword evidence="5" id="KW-0175">Coiled coil</keyword>
<dbReference type="SUPFAM" id="SSF57903">
    <property type="entry name" value="FYVE/PHD zinc finger"/>
    <property type="match status" value="1"/>
</dbReference>
<reference evidence="7 8" key="1">
    <citation type="journal article" date="2012" name="BMC Genomics">
        <title>Comparative genomic analysis and phylogenetic position of Theileria equi.</title>
        <authorList>
            <person name="Kappmeyer L.S."/>
            <person name="Thiagarajan M."/>
            <person name="Herndon D.R."/>
            <person name="Ramsay J.D."/>
            <person name="Caler E."/>
            <person name="Djikeng A."/>
            <person name="Gillespie J.J."/>
            <person name="Lau A.O."/>
            <person name="Roalson E.H."/>
            <person name="Silva J.C."/>
            <person name="Silva M.G."/>
            <person name="Suarez C.E."/>
            <person name="Ueti M.W."/>
            <person name="Nene V.M."/>
            <person name="Mealey R.H."/>
            <person name="Knowles D.P."/>
            <person name="Brayton K.A."/>
        </authorList>
    </citation>
    <scope>NUCLEOTIDE SEQUENCE [LARGE SCALE GENOMIC DNA]</scope>
    <source>
        <strain evidence="7 8">WA</strain>
    </source>
</reference>
<dbReference type="RefSeq" id="XP_004828618.1">
    <property type="nucleotide sequence ID" value="XM_004828561.1"/>
</dbReference>
<dbReference type="InterPro" id="IPR013083">
    <property type="entry name" value="Znf_RING/FYVE/PHD"/>
</dbReference>
<name>L0ATI6_THEEQ</name>
<sequence>MFAQNVLYSLLYCKLEPFVYVLTIMAGDSSTCQVCSTKLGLLSLKRHCSKCKRICCRHCLVGRPDTNLGEGNDVDKSKICSECVENSRRSMSVHEDLEVTDQINRDLKLELKQKVMALENFRTFLLEISATFGPNSELFPNTDDKSGIDDTNCDIVDLITKCQENFGNMQQKVRLMRKEYENARKNEESRQSVIKSMNDQIESLRSERTELRNSLVQMKHLSHSVEDQKQQYQDLLAECEKLRIRCNKLEILLKSTNDRPVSISKTLEVLDDTEPSRSRILSICCPKFF</sequence>
<keyword evidence="3" id="KW-0862">Zinc</keyword>
<dbReference type="PROSITE" id="PS50178">
    <property type="entry name" value="ZF_FYVE"/>
    <property type="match status" value="1"/>
</dbReference>
<evidence type="ECO:0000313" key="8">
    <source>
        <dbReference type="Proteomes" id="UP000031512"/>
    </source>
</evidence>